<evidence type="ECO:0000313" key="1">
    <source>
        <dbReference type="EMBL" id="CAI6277710.1"/>
    </source>
</evidence>
<name>A0A9W4XHQ4_9PLEO</name>
<evidence type="ECO:0000313" key="2">
    <source>
        <dbReference type="Proteomes" id="UP001152607"/>
    </source>
</evidence>
<sequence>MINCSHPVHLLWHRIHLSDITHVSDTDPFSGEVGTPPAMSHRNRMNGFYLPTNQELINHALRVAEERKNGLNSSNAIVAHSFQNAGNCRRS</sequence>
<dbReference type="Proteomes" id="UP001152607">
    <property type="component" value="Unassembled WGS sequence"/>
</dbReference>
<gene>
    <name evidence="1" type="ORF">PDIGIT_LOCUS1981</name>
</gene>
<organism evidence="1 2">
    <name type="scientific">Periconia digitata</name>
    <dbReference type="NCBI Taxonomy" id="1303443"/>
    <lineage>
        <taxon>Eukaryota</taxon>
        <taxon>Fungi</taxon>
        <taxon>Dikarya</taxon>
        <taxon>Ascomycota</taxon>
        <taxon>Pezizomycotina</taxon>
        <taxon>Dothideomycetes</taxon>
        <taxon>Pleosporomycetidae</taxon>
        <taxon>Pleosporales</taxon>
        <taxon>Massarineae</taxon>
        <taxon>Periconiaceae</taxon>
        <taxon>Periconia</taxon>
    </lineage>
</organism>
<keyword evidence="2" id="KW-1185">Reference proteome</keyword>
<accession>A0A9W4XHQ4</accession>
<reference evidence="1" key="1">
    <citation type="submission" date="2023-01" db="EMBL/GenBank/DDBJ databases">
        <authorList>
            <person name="Van Ghelder C."/>
            <person name="Rancurel C."/>
        </authorList>
    </citation>
    <scope>NUCLEOTIDE SEQUENCE</scope>
    <source>
        <strain evidence="1">CNCM I-4278</strain>
    </source>
</reference>
<dbReference type="EMBL" id="CAOQHR010000001">
    <property type="protein sequence ID" value="CAI6277710.1"/>
    <property type="molecule type" value="Genomic_DNA"/>
</dbReference>
<dbReference type="AlphaFoldDB" id="A0A9W4XHQ4"/>
<comment type="caution">
    <text evidence="1">The sequence shown here is derived from an EMBL/GenBank/DDBJ whole genome shotgun (WGS) entry which is preliminary data.</text>
</comment>
<proteinExistence type="predicted"/>
<protein>
    <submittedName>
        <fullName evidence="1">Uncharacterized protein</fullName>
    </submittedName>
</protein>